<gene>
    <name evidence="1" type="ORF">HMPREF9442_03445</name>
</gene>
<evidence type="ECO:0000313" key="2">
    <source>
        <dbReference type="Proteomes" id="UP000005546"/>
    </source>
</evidence>
<sequence>MYLKKQTLKKMDVVICMSLKDCWFFRKNLYFIKKNINPNHIYVLTDKRNFNYIPNVGSLITCVDENEVVDNLTFSVCKSIVEKYLTTQAFGWYYQQLLKLGFALSRYAKDEYLVWDSDTVPLSELNFKDEEGHDLVLVKKERHVPYFDTIDGLFHAPKKAPYSFISEHMLFNVSIVKEMLSLIEEKSQFKLPWFEQCIAARKEDVIQVFSEFETYGTFCYNYHPGKLKV</sequence>
<evidence type="ECO:0008006" key="3">
    <source>
        <dbReference type="Google" id="ProtNLM"/>
    </source>
</evidence>
<accession>F3QYZ9</accession>
<reference evidence="1 2" key="1">
    <citation type="submission" date="2011-02" db="EMBL/GenBank/DDBJ databases">
        <authorList>
            <person name="Weinstock G."/>
            <person name="Sodergren E."/>
            <person name="Clifton S."/>
            <person name="Fulton L."/>
            <person name="Fulton B."/>
            <person name="Courtney L."/>
            <person name="Fronick C."/>
            <person name="Harrison M."/>
            <person name="Strong C."/>
            <person name="Farmer C."/>
            <person name="Delahaunty K."/>
            <person name="Markovic C."/>
            <person name="Hall O."/>
            <person name="Minx P."/>
            <person name="Tomlinson C."/>
            <person name="Mitreva M."/>
            <person name="Hou S."/>
            <person name="Chen J."/>
            <person name="Wollam A."/>
            <person name="Pepin K.H."/>
            <person name="Johnson M."/>
            <person name="Bhonagiri V."/>
            <person name="Zhang X."/>
            <person name="Suruliraj S."/>
            <person name="Warren W."/>
            <person name="Chinwalla A."/>
            <person name="Mardis E.R."/>
            <person name="Wilson R.K."/>
        </authorList>
    </citation>
    <scope>NUCLEOTIDE SEQUENCE [LARGE SCALE GENOMIC DNA]</scope>
    <source>
        <strain evidence="1 2">YIT 11841</strain>
    </source>
</reference>
<comment type="caution">
    <text evidence="1">The sequence shown here is derived from an EMBL/GenBank/DDBJ whole genome shotgun (WGS) entry which is preliminary data.</text>
</comment>
<keyword evidence="2" id="KW-1185">Reference proteome</keyword>
<dbReference type="STRING" id="762982.HMPREF9442_03445"/>
<dbReference type="Pfam" id="PF20102">
    <property type="entry name" value="DUF6492"/>
    <property type="match status" value="1"/>
</dbReference>
<dbReference type="eggNOG" id="COG1216">
    <property type="taxonomic scope" value="Bacteria"/>
</dbReference>
<dbReference type="HOGENOM" id="CLU_076020_0_0_10"/>
<dbReference type="Proteomes" id="UP000005546">
    <property type="component" value="Unassembled WGS sequence"/>
</dbReference>
<dbReference type="InterPro" id="IPR045499">
    <property type="entry name" value="DUF6492"/>
</dbReference>
<name>F3QYZ9_9BACT</name>
<dbReference type="AlphaFoldDB" id="F3QYZ9"/>
<proteinExistence type="predicted"/>
<organism evidence="1 2">
    <name type="scientific">Paraprevotella xylaniphila YIT 11841</name>
    <dbReference type="NCBI Taxonomy" id="762982"/>
    <lineage>
        <taxon>Bacteria</taxon>
        <taxon>Pseudomonadati</taxon>
        <taxon>Bacteroidota</taxon>
        <taxon>Bacteroidia</taxon>
        <taxon>Bacteroidales</taxon>
        <taxon>Prevotellaceae</taxon>
        <taxon>Paraprevotella</taxon>
    </lineage>
</organism>
<evidence type="ECO:0000313" key="1">
    <source>
        <dbReference type="EMBL" id="EGG50146.1"/>
    </source>
</evidence>
<protein>
    <recommendedName>
        <fullName evidence="3">Nucleotide-diphospho-sugar transferase domain-containing protein</fullName>
    </recommendedName>
</protein>
<dbReference type="EMBL" id="AFBR01000095">
    <property type="protein sequence ID" value="EGG50146.1"/>
    <property type="molecule type" value="Genomic_DNA"/>
</dbReference>